<reference evidence="7 8" key="1">
    <citation type="submission" date="2020-08" db="EMBL/GenBank/DDBJ databases">
        <title>Sphingobacterium sp. DN00404 isolated from aquaculture water.</title>
        <authorList>
            <person name="Zhang M."/>
        </authorList>
    </citation>
    <scope>NUCLEOTIDE SEQUENCE [LARGE SCALE GENOMIC DNA]</scope>
    <source>
        <strain evidence="7 8">KCTC 42746</strain>
    </source>
</reference>
<sequence length="371" mass="41551">MNITAKELNTIQACRYCPMCRQSCPSEFINYKESDTPRGRAMLLYSVYKGGKPFEASTVEAMYNCFLCGACKSWCEGQELGGYDIPELVKFARRDIVDQGLAPQIVQDIRNSLLVHDNTQALDKSHAFTATVEEKRADVLYLLGEGVDYRYPEIARAFVQILQTAGVDHTLLKSEPNSGKELDLLGYRDDAKEKASALINRIQATGCRTVVVSDPLVYDAFKNDYEQWGITLEAEVLHVSEYLLRLIQGGKLRLKPVDFTVTLADSEFLGRFNGLYEIPRAVIQSFNPVQFVEMQWHHGYMQSTGEAAFTFDDKAFGRGKDLGEKISTKAEEAGAEIIVVLSVTAKQHISATTSLKVVDIVEFVNEHIDIF</sequence>
<dbReference type="PANTHER" id="PTHR43255">
    <property type="entry name" value="IRON-SULFUR-BINDING OXIDOREDUCTASE FADF-RELATED-RELATED"/>
    <property type="match status" value="1"/>
</dbReference>
<dbReference type="InterPro" id="IPR017900">
    <property type="entry name" value="4Fe4S_Fe_S_CS"/>
</dbReference>
<evidence type="ECO:0000259" key="6">
    <source>
        <dbReference type="PROSITE" id="PS51379"/>
    </source>
</evidence>
<evidence type="ECO:0000256" key="5">
    <source>
        <dbReference type="ARBA" id="ARBA00023014"/>
    </source>
</evidence>
<keyword evidence="2" id="KW-0479">Metal-binding</keyword>
<keyword evidence="3" id="KW-0560">Oxidoreductase</keyword>
<dbReference type="RefSeq" id="WP_190314066.1">
    <property type="nucleotide sequence ID" value="NZ_JACNYL010000003.1"/>
</dbReference>
<evidence type="ECO:0000256" key="1">
    <source>
        <dbReference type="ARBA" id="ARBA00022485"/>
    </source>
</evidence>
<keyword evidence="8" id="KW-1185">Reference proteome</keyword>
<dbReference type="PANTHER" id="PTHR43255:SF1">
    <property type="entry name" value="IRON-SULFUR-BINDING OXIDOREDUCTASE FADF-RELATED"/>
    <property type="match status" value="1"/>
</dbReference>
<evidence type="ECO:0000313" key="7">
    <source>
        <dbReference type="EMBL" id="MBD1422326.1"/>
    </source>
</evidence>
<dbReference type="EMBL" id="JACNYL010000003">
    <property type="protein sequence ID" value="MBD1422326.1"/>
    <property type="molecule type" value="Genomic_DNA"/>
</dbReference>
<accession>A0ABR7XT34</accession>
<protein>
    <submittedName>
        <fullName evidence="7">(Fe-S)-binding protein</fullName>
    </submittedName>
</protein>
<name>A0ABR7XT34_9SPHI</name>
<dbReference type="PROSITE" id="PS00198">
    <property type="entry name" value="4FE4S_FER_1"/>
    <property type="match status" value="1"/>
</dbReference>
<dbReference type="InterPro" id="IPR051460">
    <property type="entry name" value="HdrC_iron-sulfur_subunit"/>
</dbReference>
<keyword evidence="5" id="KW-0411">Iron-sulfur</keyword>
<comment type="caution">
    <text evidence="7">The sequence shown here is derived from an EMBL/GenBank/DDBJ whole genome shotgun (WGS) entry which is preliminary data.</text>
</comment>
<dbReference type="InterPro" id="IPR017896">
    <property type="entry name" value="4Fe4S_Fe-S-bd"/>
</dbReference>
<keyword evidence="4" id="KW-0408">Iron</keyword>
<proteinExistence type="predicted"/>
<evidence type="ECO:0000256" key="4">
    <source>
        <dbReference type="ARBA" id="ARBA00023004"/>
    </source>
</evidence>
<dbReference type="SUPFAM" id="SSF46548">
    <property type="entry name" value="alpha-helical ferredoxin"/>
    <property type="match status" value="1"/>
</dbReference>
<dbReference type="Gene3D" id="3.30.70.3270">
    <property type="match status" value="1"/>
</dbReference>
<organism evidence="7 8">
    <name type="scientific">Sphingobacterium chuzhouense</name>
    <dbReference type="NCBI Taxonomy" id="1742264"/>
    <lineage>
        <taxon>Bacteria</taxon>
        <taxon>Pseudomonadati</taxon>
        <taxon>Bacteroidota</taxon>
        <taxon>Sphingobacteriia</taxon>
        <taxon>Sphingobacteriales</taxon>
        <taxon>Sphingobacteriaceae</taxon>
        <taxon>Sphingobacterium</taxon>
    </lineage>
</organism>
<dbReference type="Proteomes" id="UP000651112">
    <property type="component" value="Unassembled WGS sequence"/>
</dbReference>
<dbReference type="Pfam" id="PF13534">
    <property type="entry name" value="Fer4_17"/>
    <property type="match status" value="1"/>
</dbReference>
<feature type="domain" description="4Fe-4S ferredoxin-type" evidence="6">
    <location>
        <begin position="4"/>
        <end position="34"/>
    </location>
</feature>
<evidence type="ECO:0000256" key="3">
    <source>
        <dbReference type="ARBA" id="ARBA00023002"/>
    </source>
</evidence>
<evidence type="ECO:0000256" key="2">
    <source>
        <dbReference type="ARBA" id="ARBA00022723"/>
    </source>
</evidence>
<evidence type="ECO:0000313" key="8">
    <source>
        <dbReference type="Proteomes" id="UP000651112"/>
    </source>
</evidence>
<keyword evidence="1" id="KW-0004">4Fe-4S</keyword>
<dbReference type="PROSITE" id="PS51379">
    <property type="entry name" value="4FE4S_FER_2"/>
    <property type="match status" value="1"/>
</dbReference>
<gene>
    <name evidence="7" type="ORF">H8B21_12165</name>
</gene>